<reference evidence="1" key="2">
    <citation type="submission" date="2022-06" db="UniProtKB">
        <authorList>
            <consortium name="EnsemblMetazoa"/>
        </authorList>
    </citation>
    <scope>IDENTIFICATION</scope>
    <source>
        <strain evidence="1">PS312</strain>
    </source>
</reference>
<name>A0A2A6CCP7_PRIPA</name>
<reference evidence="2" key="1">
    <citation type="journal article" date="2008" name="Nat. Genet.">
        <title>The Pristionchus pacificus genome provides a unique perspective on nematode lifestyle and parasitism.</title>
        <authorList>
            <person name="Dieterich C."/>
            <person name="Clifton S.W."/>
            <person name="Schuster L.N."/>
            <person name="Chinwalla A."/>
            <person name="Delehaunty K."/>
            <person name="Dinkelacker I."/>
            <person name="Fulton L."/>
            <person name="Fulton R."/>
            <person name="Godfrey J."/>
            <person name="Minx P."/>
            <person name="Mitreva M."/>
            <person name="Roeseler W."/>
            <person name="Tian H."/>
            <person name="Witte H."/>
            <person name="Yang S.P."/>
            <person name="Wilson R.K."/>
            <person name="Sommer R.J."/>
        </authorList>
    </citation>
    <scope>NUCLEOTIDE SEQUENCE [LARGE SCALE GENOMIC DNA]</scope>
    <source>
        <strain evidence="2">PS312</strain>
    </source>
</reference>
<sequence length="355" mass="40814">MLLRSEDLSSISGLTLANVFMIDDQIVCVSNDLQGDWKMYRMDSETFSVKELRVNFHDVPADCQTCIQYPVVAHNGKAYAWSVIELKFVEGEVEGDNFHWRMMPTPDPPVETEGWVRYSEGTTSTFTIIVSDDIFDGTQNSIFQFDLSSKIWSHRHVLSHSIRSQNATNKYIWTLKGKVHIITKNGMHLVSDCEMDNWTFVCKNDKSCAECRVPKHFVQNQDLFKFYSDESDNVALYRFDSASYSWIKVYGIGNRMSEYICPCDTDVVVCGTRVFLFNSTGRDHFELRQLRVFELAPTLFDCAQSVVLHNDKLKKIGEQVLPRSLRSTLSRDTSGDVKIPMKVRTTLSTRQCEEH</sequence>
<evidence type="ECO:0000313" key="1">
    <source>
        <dbReference type="EnsemblMetazoa" id="PPA33101.1"/>
    </source>
</evidence>
<dbReference type="AlphaFoldDB" id="A0A2A6CCP7"/>
<dbReference type="Proteomes" id="UP000005239">
    <property type="component" value="Unassembled WGS sequence"/>
</dbReference>
<proteinExistence type="predicted"/>
<evidence type="ECO:0000313" key="2">
    <source>
        <dbReference type="Proteomes" id="UP000005239"/>
    </source>
</evidence>
<accession>A0A2A6CCP7</accession>
<gene>
    <name evidence="1" type="primary">WBGene00205961</name>
</gene>
<dbReference type="EnsemblMetazoa" id="PPA33101.1">
    <property type="protein sequence ID" value="PPA33101.1"/>
    <property type="gene ID" value="WBGene00205961"/>
</dbReference>
<organism evidence="1 2">
    <name type="scientific">Pristionchus pacificus</name>
    <name type="common">Parasitic nematode worm</name>
    <dbReference type="NCBI Taxonomy" id="54126"/>
    <lineage>
        <taxon>Eukaryota</taxon>
        <taxon>Metazoa</taxon>
        <taxon>Ecdysozoa</taxon>
        <taxon>Nematoda</taxon>
        <taxon>Chromadorea</taxon>
        <taxon>Rhabditida</taxon>
        <taxon>Rhabditina</taxon>
        <taxon>Diplogasteromorpha</taxon>
        <taxon>Diplogasteroidea</taxon>
        <taxon>Neodiplogasteridae</taxon>
        <taxon>Pristionchus</taxon>
    </lineage>
</organism>
<protein>
    <submittedName>
        <fullName evidence="1">Uncharacterized protein</fullName>
    </submittedName>
</protein>
<keyword evidence="2" id="KW-1185">Reference proteome</keyword>
<accession>A0A8R1UIX4</accession>